<evidence type="ECO:0000256" key="2">
    <source>
        <dbReference type="ARBA" id="ARBA00022692"/>
    </source>
</evidence>
<feature type="transmembrane region" description="Helical" evidence="6">
    <location>
        <begin position="264"/>
        <end position="283"/>
    </location>
</feature>
<sequence>MASLAYITVPASATRLQGDPTSPTIQRAKRVLTSLPSPSPASSPAPGSNARTSSSSASIPTSLTSPTTAAFSLLPQMLLSSTFQPSSLGPKEKDKNSTGSSNAPLLLTTRDPLSLPTTSANFKRFVAKAGPIFWFQDRVEEVVMWRRGWRVTGVWMAIYAFFCYFPKMVFAIPHVVLIGIMLASYPYPDASSPTSTTTSTSASPPTPSSESVNWQGNLQAIQNLMGLVADIHDLIQPHTHLLLLSPAHISSANSTPSTHPPSPYPPYILLALLLSFPPLIFLLSSPFFPTRIVCLVAGLVPLFATHPRVRPFFLPLSHLVSASSMELCQKGITILTQRYKQIRHAYMRLSSRLGLLRTQTEFTNEKGLDEVMLFPLQTILERLRDDDKLDDVCWRAEMREVELWENERYARSRVGAGEMRKTFSFCATSSPRTSIDSSFSAPAYPDGHGVDVNNISGLPTRSSSDTPDPAIMSKSTSDAMTDFHRPSTISLPAHSSILTHLVPHPADAGWSKANLRPGERRAWTRGRDGWGGILPRTRAGSDGHGVPEKKEREREGAERREEGQEAEGVVSSNLTFSLAPGWAFVRTEGWRRDRTRAWASLDFVSPHSMSASAAASTVLAGTDMSGWVYTNDVWGEAHPAPYPGSVTRRRRWVRRVWFDGSGKGVTRA</sequence>
<keyword evidence="9" id="KW-1185">Reference proteome</keyword>
<evidence type="ECO:0000256" key="4">
    <source>
        <dbReference type="ARBA" id="ARBA00023136"/>
    </source>
</evidence>
<feature type="domain" description="Peroxin/Ferlin" evidence="7">
    <location>
        <begin position="626"/>
        <end position="659"/>
    </location>
</feature>
<accession>A0A8H5M272</accession>
<dbReference type="Pfam" id="PF06398">
    <property type="entry name" value="Pex24p"/>
    <property type="match status" value="1"/>
</dbReference>
<dbReference type="InterPro" id="IPR006614">
    <property type="entry name" value="Peroxin/Ferlin"/>
</dbReference>
<feature type="region of interest" description="Disordered" evidence="5">
    <location>
        <begin position="193"/>
        <end position="212"/>
    </location>
</feature>
<feature type="compositionally biased region" description="Basic and acidic residues" evidence="5">
    <location>
        <begin position="539"/>
        <end position="563"/>
    </location>
</feature>
<comment type="subcellular location">
    <subcellularLocation>
        <location evidence="1">Membrane</location>
        <topology evidence="1">Multi-pass membrane protein</topology>
    </subcellularLocation>
</comment>
<protein>
    <recommendedName>
        <fullName evidence="7">Peroxin/Ferlin domain-containing protein</fullName>
    </recommendedName>
</protein>
<dbReference type="GO" id="GO:0005778">
    <property type="term" value="C:peroxisomal membrane"/>
    <property type="evidence" value="ECO:0007669"/>
    <property type="project" value="TreeGrafter"/>
</dbReference>
<dbReference type="GO" id="GO:0007031">
    <property type="term" value="P:peroxisome organization"/>
    <property type="evidence" value="ECO:0007669"/>
    <property type="project" value="UniProtKB-ARBA"/>
</dbReference>
<dbReference type="PANTHER" id="PTHR28304">
    <property type="entry name" value="PEROXISOMAL MEMBRANE PROTEIN PEX29"/>
    <property type="match status" value="1"/>
</dbReference>
<evidence type="ECO:0000313" key="8">
    <source>
        <dbReference type="EMBL" id="KAF5377889.1"/>
    </source>
</evidence>
<evidence type="ECO:0000313" key="9">
    <source>
        <dbReference type="Proteomes" id="UP000565441"/>
    </source>
</evidence>
<evidence type="ECO:0000256" key="5">
    <source>
        <dbReference type="SAM" id="MobiDB-lite"/>
    </source>
</evidence>
<keyword evidence="3 6" id="KW-1133">Transmembrane helix</keyword>
<feature type="compositionally biased region" description="Low complexity" evidence="5">
    <location>
        <begin position="193"/>
        <end position="203"/>
    </location>
</feature>
<name>A0A8H5M272_9AGAR</name>
<dbReference type="InterPro" id="IPR052816">
    <property type="entry name" value="Peroxisomal_Membrane_PEX28-32"/>
</dbReference>
<dbReference type="AlphaFoldDB" id="A0A8H5M272"/>
<evidence type="ECO:0000256" key="6">
    <source>
        <dbReference type="SAM" id="Phobius"/>
    </source>
</evidence>
<evidence type="ECO:0000256" key="1">
    <source>
        <dbReference type="ARBA" id="ARBA00004141"/>
    </source>
</evidence>
<feature type="region of interest" description="Disordered" evidence="5">
    <location>
        <begin position="33"/>
        <end position="62"/>
    </location>
</feature>
<dbReference type="SMART" id="SM00694">
    <property type="entry name" value="DysFC"/>
    <property type="match status" value="1"/>
</dbReference>
<keyword evidence="4 6" id="KW-0472">Membrane</keyword>
<gene>
    <name evidence="8" type="ORF">D9615_006804</name>
</gene>
<reference evidence="8 9" key="1">
    <citation type="journal article" date="2020" name="ISME J.">
        <title>Uncovering the hidden diversity of litter-decomposition mechanisms in mushroom-forming fungi.</title>
        <authorList>
            <person name="Floudas D."/>
            <person name="Bentzer J."/>
            <person name="Ahren D."/>
            <person name="Johansson T."/>
            <person name="Persson P."/>
            <person name="Tunlid A."/>
        </authorList>
    </citation>
    <scope>NUCLEOTIDE SEQUENCE [LARGE SCALE GENOMIC DNA]</scope>
    <source>
        <strain evidence="8 9">CBS 661.87</strain>
    </source>
</reference>
<feature type="region of interest" description="Disordered" evidence="5">
    <location>
        <begin position="522"/>
        <end position="568"/>
    </location>
</feature>
<dbReference type="EMBL" id="JAACJP010000022">
    <property type="protein sequence ID" value="KAF5377889.1"/>
    <property type="molecule type" value="Genomic_DNA"/>
</dbReference>
<dbReference type="PANTHER" id="PTHR28304:SF2">
    <property type="entry name" value="PEROXISOMAL MEMBRANE PROTEIN PEX29"/>
    <property type="match status" value="1"/>
</dbReference>
<keyword evidence="2 6" id="KW-0812">Transmembrane</keyword>
<dbReference type="OrthoDB" id="74314at2759"/>
<feature type="region of interest" description="Disordered" evidence="5">
    <location>
        <begin position="85"/>
        <end position="110"/>
    </location>
</feature>
<feature type="transmembrane region" description="Helical" evidence="6">
    <location>
        <begin position="154"/>
        <end position="183"/>
    </location>
</feature>
<comment type="caution">
    <text evidence="8">The sequence shown here is derived from an EMBL/GenBank/DDBJ whole genome shotgun (WGS) entry which is preliminary data.</text>
</comment>
<proteinExistence type="predicted"/>
<evidence type="ECO:0000256" key="3">
    <source>
        <dbReference type="ARBA" id="ARBA00022989"/>
    </source>
</evidence>
<evidence type="ECO:0000259" key="7">
    <source>
        <dbReference type="SMART" id="SM00694"/>
    </source>
</evidence>
<dbReference type="InterPro" id="IPR010482">
    <property type="entry name" value="TECPR1-like_DysF"/>
</dbReference>
<feature type="compositionally biased region" description="Low complexity" evidence="5">
    <location>
        <begin position="44"/>
        <end position="62"/>
    </location>
</feature>
<organism evidence="8 9">
    <name type="scientific">Tricholomella constricta</name>
    <dbReference type="NCBI Taxonomy" id="117010"/>
    <lineage>
        <taxon>Eukaryota</taxon>
        <taxon>Fungi</taxon>
        <taxon>Dikarya</taxon>
        <taxon>Basidiomycota</taxon>
        <taxon>Agaricomycotina</taxon>
        <taxon>Agaricomycetes</taxon>
        <taxon>Agaricomycetidae</taxon>
        <taxon>Agaricales</taxon>
        <taxon>Tricholomatineae</taxon>
        <taxon>Lyophyllaceae</taxon>
        <taxon>Tricholomella</taxon>
    </lineage>
</organism>
<dbReference type="Proteomes" id="UP000565441">
    <property type="component" value="Unassembled WGS sequence"/>
</dbReference>